<protein>
    <submittedName>
        <fullName evidence="1">Uncharacterized protein</fullName>
    </submittedName>
</protein>
<dbReference type="Proteomes" id="UP000198990">
    <property type="component" value="Unassembled WGS sequence"/>
</dbReference>
<organism evidence="1 2">
    <name type="scientific">Maribacter orientalis</name>
    <dbReference type="NCBI Taxonomy" id="228957"/>
    <lineage>
        <taxon>Bacteria</taxon>
        <taxon>Pseudomonadati</taxon>
        <taxon>Bacteroidota</taxon>
        <taxon>Flavobacteriia</taxon>
        <taxon>Flavobacteriales</taxon>
        <taxon>Flavobacteriaceae</taxon>
        <taxon>Maribacter</taxon>
    </lineage>
</organism>
<dbReference type="EMBL" id="FNZN01000010">
    <property type="protein sequence ID" value="SEM14281.1"/>
    <property type="molecule type" value="Genomic_DNA"/>
</dbReference>
<accession>A0A1H7VYH5</accession>
<evidence type="ECO:0000313" key="2">
    <source>
        <dbReference type="Proteomes" id="UP000198990"/>
    </source>
</evidence>
<evidence type="ECO:0000313" key="1">
    <source>
        <dbReference type="EMBL" id="SEM14281.1"/>
    </source>
</evidence>
<dbReference type="AlphaFoldDB" id="A0A1H7VYH5"/>
<proteinExistence type="predicted"/>
<gene>
    <name evidence="1" type="ORF">SAMN04488008_11031</name>
</gene>
<keyword evidence="2" id="KW-1185">Reference proteome</keyword>
<sequence>MFISQLTLYFDYTCHTAVRIHDAAVNAIAKYEANPEYRTSEVRLLRTSQYQIIYKSLLP</sequence>
<name>A0A1H7VYH5_9FLAO</name>
<reference evidence="2" key="1">
    <citation type="submission" date="2016-10" db="EMBL/GenBank/DDBJ databases">
        <authorList>
            <person name="Varghese N."/>
            <person name="Submissions S."/>
        </authorList>
    </citation>
    <scope>NUCLEOTIDE SEQUENCE [LARGE SCALE GENOMIC DNA]</scope>
    <source>
        <strain evidence="2">DSM 16471</strain>
    </source>
</reference>